<dbReference type="PROSITE" id="PS51981">
    <property type="entry name" value="ZF_RZ"/>
    <property type="match status" value="1"/>
</dbReference>
<comment type="subcellular location">
    <subcellularLocation>
        <location evidence="1">Cytoplasm</location>
    </subcellularLocation>
</comment>
<dbReference type="STRING" id="398673.A0A2P4Z789"/>
<evidence type="ECO:0000256" key="9">
    <source>
        <dbReference type="PROSITE-ProRule" id="PRU00723"/>
    </source>
</evidence>
<sequence>MKRNRYNDPTHPTTPSYSSVKPCFFFFRDNSCKFGARCKFSHDAGSALGSHSADNGQANTSMKPFGNRRNYAPEGKLVKWKQLLQNGGDAFARPSLKIVGQFFSLALELMDGDVGAAQEAIKLLATETGLSFIKDVIDRHISMASQLTPGCQLWETEIKPLFQLVTHARVVDSAVLEQEVAIILNYMVGVGGSRMSKLFHYIDSLFQLWEYNSTHLSLLEAAGLSLAVLAKMLDCNTTNIIKDDFSTFASCLSRPLEESAEPEEMVFRFQATKHLHYIRQRLQIGNHISNLEVQSYSAITQEMFVLARDLPGNLSPGGPRHDNDHADIADIKILPTYEEIMSPREEYLPVNDCSQWHIPGISGRLDREFRLIREDTVGQLRDAIRGALERIRSSNNKASHRTSNNILRTYTYDSAMLINIRFEKNTGLDFVVRCDQPPPVPSLNPQQRKDWWERSKRLQVGALVCIIDGTESVMFCTVSESTLRNQTEQKTRTEKKPEQNTSTASKLTLSDDGNYLHVNLQLIDATRDDVAQALRWYKTKGPSRYRYLVEFPGILLASFKHTLDALKEMRQKPHMPFVDLLAPPDTRTTEPSIEPPQYARAAGFAFDLRCLTNDGAELLVSPQRLPNPEIIESLTSLDITQSSALLNTLSQELSLIQGPPGTGKSYTGGMIIKGLLANKDKCTLGPILCVCYTNHALDQLLEHLLDDGICNIIRIGSRSKSDRLQALNLRVVSQQGDRTKAEKTNLYNMGQELDVLAAGIEDSLRALSTPNSASSLKKYLANVFPVHYTMLFDVDEDGWETVDKPQTIMRRWLEGGSRDNDYCRDIAILRETELFNMSNAERQELYLYWVKNSVASIVRIITQLQEKHTELIERRSRVRSDVDLRCLNQANIIGVTTTGLAKNLHLLRKLRSKVMLCEEAGEVLEAHILTALLPSIEHAILIGDHLQLRPQIQNYELQSTNPRGKQYSLDTSLFERLVEPPHLKDLRLPFSTLETQRRMHPSISELVRSTLYPSLQDGDIVKNYPAVVGMKERLFWLHHDQLEAGAASHDPLNTSHSNDFEVEMTVSLLSHIVRQGEYTREDIAVITPYLGQLHKLRRRMEAMFEICLNDRDLAELEDFEDRDKTTPIALVKQPAKSTLLKSVRMATVDNFQGEEAKIIIISLVRSNQQKKCGFLSTSNRINVLLSRAKHGMYIIGNSDTYHNVPMWEEVINMLSAKSLLGESLELQCSRHPDSPIKVSQPDHFVIFSPESGCNLSCDKRLHCGHSCTGRCHSDLLHNTVKCLEPCPRPQTGCSHPCPRACGDACPDRCYFQLDDIDLALPCGHRLSSAKCWETQNPASVRCRVLVRRTVPGCSHEVDVQCHVDVTSAKYRCTSRCGHHRECGHTCNSFCYKCNTRDDGKITEQNHGICEQICGRGYSMCRHSCSKPCHGDDKCPPCQQPCEVRCGHSKCNKACNEPCAPCAESTCHSSCNHTSCSMPCAAPCDWVPCSKRCEKVLRCGHQCPSLCGETCPNERFCQQCATEDIKTLCVDFLEMKEYHEIDLDQEPCIFPDCGHFLTTTSMDGQMEMAAWYDMDMDGHPIQLGRASEPFSLDDSSSPVCATCRGSLRNIAKYGRIVRRAMLDESTKKFIEWSHGQYLSLATHLLKEQEKLGQEQRTMAASSTAKDGKLTHYASRLRQLRALERIADNGRYSSIINLWRKIGSYASDVKREEQPFQRVADFVLLANRHNKTRGEFRFDDSINQIKGSLLADTLLLKCDLAILFDFQRLAKDEALELAKFKLDLSSHWSDSMRLIELSHKYVYAREEVQGHIFAVQLCVLCSFFDKITTMWPADKQSIENLKEEALYHIQKARVLVEEYPSAAMFDDEIDRLEILVSDGIYHPVTAEEMRAVYKAMSRELLGTGHWFTCENNHPFTIGECGAAMEESSCPDCGAKIGGSNHEAVEGVRYAAEIETLARGMGGLGI</sequence>
<feature type="domain" description="C3H1-type" evidence="11">
    <location>
        <begin position="17"/>
        <end position="45"/>
    </location>
</feature>
<dbReference type="EMBL" id="JPDN02000082">
    <property type="protein sequence ID" value="PON20146.1"/>
    <property type="molecule type" value="Genomic_DNA"/>
</dbReference>
<keyword evidence="8" id="KW-0391">Immunity</keyword>
<keyword evidence="6" id="KW-0347">Helicase</keyword>
<evidence type="ECO:0000256" key="4">
    <source>
        <dbReference type="ARBA" id="ARBA00022737"/>
    </source>
</evidence>
<evidence type="ECO:0000313" key="14">
    <source>
        <dbReference type="Proteomes" id="UP000054821"/>
    </source>
</evidence>
<dbReference type="InterPro" id="IPR000967">
    <property type="entry name" value="Znf_NFX1"/>
</dbReference>
<keyword evidence="4" id="KW-0677">Repeat</keyword>
<reference evidence="13 14" key="1">
    <citation type="journal article" date="2016" name="Genome Announc.">
        <title>Draft Whole-Genome Sequence of Trichoderma gamsii T6085, a Promising Biocontrol Agent of Fusarium Head Blight on Wheat.</title>
        <authorList>
            <person name="Baroncelli R."/>
            <person name="Zapparata A."/>
            <person name="Piaggeschi G."/>
            <person name="Sarrocco S."/>
            <person name="Vannacci G."/>
        </authorList>
    </citation>
    <scope>NUCLEOTIDE SEQUENCE [LARGE SCALE GENOMIC DNA]</scope>
    <source>
        <strain evidence="13 14">T6085</strain>
    </source>
</reference>
<keyword evidence="14" id="KW-1185">Reference proteome</keyword>
<dbReference type="PANTHER" id="PTHR10887:SF445">
    <property type="entry name" value="NFX1-TYPE ZINC FINGER-CONTAINING PROTEIN 1"/>
    <property type="match status" value="1"/>
</dbReference>
<dbReference type="InterPro" id="IPR046439">
    <property type="entry name" value="ZF_RZ_dom"/>
</dbReference>
<evidence type="ECO:0000256" key="8">
    <source>
        <dbReference type="ARBA" id="ARBA00022859"/>
    </source>
</evidence>
<dbReference type="SUPFAM" id="SSF90229">
    <property type="entry name" value="CCCH zinc finger"/>
    <property type="match status" value="1"/>
</dbReference>
<name>A0A2P4Z789_9HYPO</name>
<keyword evidence="6" id="KW-0067">ATP-binding</keyword>
<dbReference type="PROSITE" id="PS50103">
    <property type="entry name" value="ZF_C3H1"/>
    <property type="match status" value="1"/>
</dbReference>
<dbReference type="GO" id="GO:0031048">
    <property type="term" value="P:regulatory ncRNA-mediated heterochromatin formation"/>
    <property type="evidence" value="ECO:0007669"/>
    <property type="project" value="TreeGrafter"/>
</dbReference>
<dbReference type="GeneID" id="29990944"/>
<dbReference type="InterPro" id="IPR036855">
    <property type="entry name" value="Znf_CCCH_sf"/>
</dbReference>
<proteinExistence type="predicted"/>
<evidence type="ECO:0000256" key="5">
    <source>
        <dbReference type="ARBA" id="ARBA00022771"/>
    </source>
</evidence>
<evidence type="ECO:0000256" key="3">
    <source>
        <dbReference type="ARBA" id="ARBA00022723"/>
    </source>
</evidence>
<feature type="region of interest" description="Disordered" evidence="10">
    <location>
        <begin position="484"/>
        <end position="507"/>
    </location>
</feature>
<dbReference type="PANTHER" id="PTHR10887">
    <property type="entry name" value="DNA2/NAM7 HELICASE FAMILY"/>
    <property type="match status" value="1"/>
</dbReference>
<dbReference type="CDD" id="cd17936">
    <property type="entry name" value="EEXXEc_NFX1"/>
    <property type="match status" value="1"/>
</dbReference>
<dbReference type="GO" id="GO:0004386">
    <property type="term" value="F:helicase activity"/>
    <property type="evidence" value="ECO:0007669"/>
    <property type="project" value="InterPro"/>
</dbReference>
<dbReference type="GO" id="GO:0008270">
    <property type="term" value="F:zinc ion binding"/>
    <property type="evidence" value="ECO:0007669"/>
    <property type="project" value="UniProtKB-KW"/>
</dbReference>
<dbReference type="Proteomes" id="UP000054821">
    <property type="component" value="Unassembled WGS sequence"/>
</dbReference>
<organism evidence="13 14">
    <name type="scientific">Trichoderma gamsii</name>
    <dbReference type="NCBI Taxonomy" id="398673"/>
    <lineage>
        <taxon>Eukaryota</taxon>
        <taxon>Fungi</taxon>
        <taxon>Dikarya</taxon>
        <taxon>Ascomycota</taxon>
        <taxon>Pezizomycotina</taxon>
        <taxon>Sordariomycetes</taxon>
        <taxon>Hypocreomycetidae</taxon>
        <taxon>Hypocreales</taxon>
        <taxon>Hypocreaceae</taxon>
        <taxon>Trichoderma</taxon>
    </lineage>
</organism>
<comment type="caution">
    <text evidence="13">The sequence shown here is derived from an EMBL/GenBank/DDBJ whole genome shotgun (WGS) entry which is preliminary data.</text>
</comment>
<evidence type="ECO:0000259" key="11">
    <source>
        <dbReference type="PROSITE" id="PS50103"/>
    </source>
</evidence>
<evidence type="ECO:0000256" key="7">
    <source>
        <dbReference type="ARBA" id="ARBA00022833"/>
    </source>
</evidence>
<evidence type="ECO:0000256" key="6">
    <source>
        <dbReference type="ARBA" id="ARBA00022806"/>
    </source>
</evidence>
<keyword evidence="3 9" id="KW-0479">Metal-binding</keyword>
<dbReference type="InterPro" id="IPR041677">
    <property type="entry name" value="DNA2/NAM7_AAA_11"/>
</dbReference>
<keyword evidence="2" id="KW-0963">Cytoplasm</keyword>
<evidence type="ECO:0000256" key="2">
    <source>
        <dbReference type="ARBA" id="ARBA00022490"/>
    </source>
</evidence>
<feature type="zinc finger region" description="C3H1-type" evidence="9">
    <location>
        <begin position="17"/>
        <end position="45"/>
    </location>
</feature>
<evidence type="ECO:0000313" key="13">
    <source>
        <dbReference type="EMBL" id="PON20146.1"/>
    </source>
</evidence>
<dbReference type="CDD" id="cd18808">
    <property type="entry name" value="SF1_C_Upf1"/>
    <property type="match status" value="1"/>
</dbReference>
<dbReference type="InterPro" id="IPR041679">
    <property type="entry name" value="DNA2/NAM7-like_C"/>
</dbReference>
<dbReference type="RefSeq" id="XP_024404310.1">
    <property type="nucleotide sequence ID" value="XM_024550949.1"/>
</dbReference>
<accession>A0A2P4Z789</accession>
<dbReference type="SMART" id="SM00438">
    <property type="entry name" value="ZnF_NFX"/>
    <property type="match status" value="3"/>
</dbReference>
<dbReference type="InterPro" id="IPR027417">
    <property type="entry name" value="P-loop_NTPase"/>
</dbReference>
<evidence type="ECO:0000256" key="10">
    <source>
        <dbReference type="SAM" id="MobiDB-lite"/>
    </source>
</evidence>
<dbReference type="GO" id="GO:0005737">
    <property type="term" value="C:cytoplasm"/>
    <property type="evidence" value="ECO:0007669"/>
    <property type="project" value="UniProtKB-SubCell"/>
</dbReference>
<dbReference type="GO" id="GO:0002376">
    <property type="term" value="P:immune system process"/>
    <property type="evidence" value="ECO:0007669"/>
    <property type="project" value="UniProtKB-KW"/>
</dbReference>
<feature type="compositionally biased region" description="Basic and acidic residues" evidence="10">
    <location>
        <begin position="487"/>
        <end position="498"/>
    </location>
</feature>
<dbReference type="Pfam" id="PF20173">
    <property type="entry name" value="ZnF_RZ-type"/>
    <property type="match status" value="1"/>
</dbReference>
<dbReference type="FunFam" id="3.40.50.300:FF:001660">
    <property type="entry name" value="NF-X1 finger and helicase protein, putative"/>
    <property type="match status" value="1"/>
</dbReference>
<protein>
    <submittedName>
        <fullName evidence="13">Uncharacterized protein</fullName>
    </submittedName>
</protein>
<dbReference type="InterPro" id="IPR000571">
    <property type="entry name" value="Znf_CCCH"/>
</dbReference>
<dbReference type="InterPro" id="IPR047187">
    <property type="entry name" value="SF1_C_Upf1"/>
</dbReference>
<keyword evidence="6" id="KW-0547">Nucleotide-binding</keyword>
<keyword evidence="6" id="KW-0378">Hydrolase</keyword>
<evidence type="ECO:0000259" key="12">
    <source>
        <dbReference type="PROSITE" id="PS51981"/>
    </source>
</evidence>
<keyword evidence="5 9" id="KW-0863">Zinc-finger</keyword>
<keyword evidence="7 9" id="KW-0862">Zinc</keyword>
<dbReference type="Pfam" id="PF13087">
    <property type="entry name" value="AAA_12"/>
    <property type="match status" value="1"/>
</dbReference>
<feature type="domain" description="RZ-type" evidence="12">
    <location>
        <begin position="1882"/>
        <end position="1957"/>
    </location>
</feature>
<dbReference type="SUPFAM" id="SSF52540">
    <property type="entry name" value="P-loop containing nucleoside triphosphate hydrolases"/>
    <property type="match status" value="1"/>
</dbReference>
<dbReference type="GO" id="GO:0031380">
    <property type="term" value="C:nuclear RNA-directed RNA polymerase complex"/>
    <property type="evidence" value="ECO:0007669"/>
    <property type="project" value="TreeGrafter"/>
</dbReference>
<dbReference type="CDD" id="cd06008">
    <property type="entry name" value="NF-X1-zinc-finger"/>
    <property type="match status" value="1"/>
</dbReference>
<evidence type="ECO:0000256" key="1">
    <source>
        <dbReference type="ARBA" id="ARBA00004496"/>
    </source>
</evidence>
<dbReference type="Gene3D" id="3.40.50.300">
    <property type="entry name" value="P-loop containing nucleotide triphosphate hydrolases"/>
    <property type="match status" value="2"/>
</dbReference>
<dbReference type="InterPro" id="IPR045055">
    <property type="entry name" value="DNA2/NAM7-like"/>
</dbReference>
<dbReference type="Pfam" id="PF13086">
    <property type="entry name" value="AAA_11"/>
    <property type="match status" value="1"/>
</dbReference>
<gene>
    <name evidence="13" type="ORF">TGAM01_v211004</name>
</gene>